<reference evidence="7 8" key="1">
    <citation type="submission" date="2019-02" db="EMBL/GenBank/DDBJ databases">
        <title>Deep-cultivation of Planctomycetes and their phenomic and genomic characterization uncovers novel biology.</title>
        <authorList>
            <person name="Wiegand S."/>
            <person name="Jogler M."/>
            <person name="Boedeker C."/>
            <person name="Pinto D."/>
            <person name="Vollmers J."/>
            <person name="Rivas-Marin E."/>
            <person name="Kohn T."/>
            <person name="Peeters S.H."/>
            <person name="Heuer A."/>
            <person name="Rast P."/>
            <person name="Oberbeckmann S."/>
            <person name="Bunk B."/>
            <person name="Jeske O."/>
            <person name="Meyerdierks A."/>
            <person name="Storesund J.E."/>
            <person name="Kallscheuer N."/>
            <person name="Luecker S."/>
            <person name="Lage O.M."/>
            <person name="Pohl T."/>
            <person name="Merkel B.J."/>
            <person name="Hornburger P."/>
            <person name="Mueller R.-W."/>
            <person name="Bruemmer F."/>
            <person name="Labrenz M."/>
            <person name="Spormann A.M."/>
            <person name="Op den Camp H."/>
            <person name="Overmann J."/>
            <person name="Amann R."/>
            <person name="Jetten M.S.M."/>
            <person name="Mascher T."/>
            <person name="Medema M.H."/>
            <person name="Devos D.P."/>
            <person name="Kaster A.-K."/>
            <person name="Ovreas L."/>
            <person name="Rohde M."/>
            <person name="Galperin M.Y."/>
            <person name="Jogler C."/>
        </authorList>
    </citation>
    <scope>NUCLEOTIDE SEQUENCE [LARGE SCALE GENOMIC DNA]</scope>
    <source>
        <strain evidence="7 8">ETA_A1</strain>
    </source>
</reference>
<dbReference type="SUPFAM" id="SSF48256">
    <property type="entry name" value="Citrate synthase"/>
    <property type="match status" value="1"/>
</dbReference>
<dbReference type="PIRSF" id="PIRSF001369">
    <property type="entry name" value="Citrate_synth"/>
    <property type="match status" value="1"/>
</dbReference>
<sequence length="382" mass="42277">MSTEPEYRPGLEDVPAAKSAVSFLDGKKARLEYRGIPVEVLAKESCFEEVAWLLIKGDLPTQKQLAEFDHDLRHRRAIHYRLKDLVKCLPADGHPMDALHATVAALGMFYPCKTVSDPAKNWDATLRLVAAMPTVVTAFARARRGEEILEPRADLDHSANFYYMLTGKEPTPATRKVLDACLILHAEHTMNASTFTARVTGSTLANPYHVVGAAIGSLAGPLHGGANEEVLHQLAEIGSVENVKPWLDAKRAADPKFKVMGLGHRVYKVKDGRATVVQEVAEQAFAETSRPKTYEIALELEKYCEGIYGPKGIYPNVDFYSGVVYQSLGIPVDVFTPIFAIARVAGWLAHWHEQLVGNRIFRPEQISTGKHDVKYVPLAERP</sequence>
<comment type="pathway">
    <text evidence="1">Carbohydrate metabolism; tricarboxylic acid cycle; isocitrate from oxaloacetate: step 1/2.</text>
</comment>
<keyword evidence="8" id="KW-1185">Reference proteome</keyword>
<gene>
    <name evidence="7" type="primary">gltA</name>
    <name evidence="7" type="ORF">ETAA1_22990</name>
</gene>
<dbReference type="GO" id="GO:0036440">
    <property type="term" value="F:citrate synthase activity"/>
    <property type="evidence" value="ECO:0007669"/>
    <property type="project" value="UniProtKB-EC"/>
</dbReference>
<organism evidence="7 8">
    <name type="scientific">Urbifossiella limnaea</name>
    <dbReference type="NCBI Taxonomy" id="2528023"/>
    <lineage>
        <taxon>Bacteria</taxon>
        <taxon>Pseudomonadati</taxon>
        <taxon>Planctomycetota</taxon>
        <taxon>Planctomycetia</taxon>
        <taxon>Gemmatales</taxon>
        <taxon>Gemmataceae</taxon>
        <taxon>Urbifossiella</taxon>
    </lineage>
</organism>
<dbReference type="Pfam" id="PF00285">
    <property type="entry name" value="Citrate_synt"/>
    <property type="match status" value="1"/>
</dbReference>
<dbReference type="PANTHER" id="PTHR42871:SF1">
    <property type="entry name" value="CITRATE SYNTHASE"/>
    <property type="match status" value="1"/>
</dbReference>
<dbReference type="EMBL" id="CP036273">
    <property type="protein sequence ID" value="QDU20347.1"/>
    <property type="molecule type" value="Genomic_DNA"/>
</dbReference>
<evidence type="ECO:0000313" key="7">
    <source>
        <dbReference type="EMBL" id="QDU20347.1"/>
    </source>
</evidence>
<dbReference type="InterPro" id="IPR016142">
    <property type="entry name" value="Citrate_synth-like_lrg_a-sub"/>
</dbReference>
<dbReference type="InterPro" id="IPR024176">
    <property type="entry name" value="Citrate_synthase_bac-typ"/>
</dbReference>
<feature type="active site" evidence="6">
    <location>
        <position position="264"/>
    </location>
</feature>
<evidence type="ECO:0000256" key="1">
    <source>
        <dbReference type="ARBA" id="ARBA00004751"/>
    </source>
</evidence>
<evidence type="ECO:0000256" key="2">
    <source>
        <dbReference type="ARBA" id="ARBA00010566"/>
    </source>
</evidence>
<accession>A0A517XS60</accession>
<dbReference type="InterPro" id="IPR002020">
    <property type="entry name" value="Citrate_synthase"/>
</dbReference>
<dbReference type="PANTHER" id="PTHR42871">
    <property type="entry name" value="CITRATE SYNTHASE"/>
    <property type="match status" value="1"/>
</dbReference>
<dbReference type="OrthoDB" id="9800864at2"/>
<evidence type="ECO:0000256" key="6">
    <source>
        <dbReference type="PIRSR" id="PIRSR001369-1"/>
    </source>
</evidence>
<proteinExistence type="inferred from homology"/>
<dbReference type="KEGG" id="uli:ETAA1_22990"/>
<evidence type="ECO:0000256" key="4">
    <source>
        <dbReference type="ARBA" id="ARBA00049288"/>
    </source>
</evidence>
<comment type="similarity">
    <text evidence="2 5">Belongs to the citrate synthase family.</text>
</comment>
<dbReference type="UniPathway" id="UPA00223"/>
<dbReference type="PRINTS" id="PR00143">
    <property type="entry name" value="CITRTSNTHASE"/>
</dbReference>
<evidence type="ECO:0000256" key="5">
    <source>
        <dbReference type="PIRNR" id="PIRNR001369"/>
    </source>
</evidence>
<keyword evidence="7" id="KW-0012">Acyltransferase</keyword>
<keyword evidence="3 5" id="KW-0808">Transferase</keyword>
<dbReference type="InterPro" id="IPR016143">
    <property type="entry name" value="Citrate_synth-like_sm_a-sub"/>
</dbReference>
<dbReference type="Gene3D" id="1.10.230.10">
    <property type="entry name" value="Cytochrome P450-Terp, domain 2"/>
    <property type="match status" value="1"/>
</dbReference>
<dbReference type="InterPro" id="IPR036969">
    <property type="entry name" value="Citrate_synthase_sf"/>
</dbReference>
<dbReference type="Proteomes" id="UP000319576">
    <property type="component" value="Chromosome"/>
</dbReference>
<comment type="catalytic activity">
    <reaction evidence="4">
        <text>oxaloacetate + acetyl-CoA + H2O = citrate + CoA + H(+)</text>
        <dbReference type="Rhea" id="RHEA:16845"/>
        <dbReference type="ChEBI" id="CHEBI:15377"/>
        <dbReference type="ChEBI" id="CHEBI:15378"/>
        <dbReference type="ChEBI" id="CHEBI:16452"/>
        <dbReference type="ChEBI" id="CHEBI:16947"/>
        <dbReference type="ChEBI" id="CHEBI:57287"/>
        <dbReference type="ChEBI" id="CHEBI:57288"/>
        <dbReference type="EC" id="2.3.3.16"/>
    </reaction>
</comment>
<feature type="active site" evidence="6">
    <location>
        <position position="318"/>
    </location>
</feature>
<evidence type="ECO:0000256" key="3">
    <source>
        <dbReference type="ARBA" id="ARBA00022679"/>
    </source>
</evidence>
<dbReference type="GO" id="GO:0006099">
    <property type="term" value="P:tricarboxylic acid cycle"/>
    <property type="evidence" value="ECO:0007669"/>
    <property type="project" value="UniProtKB-UniPathway"/>
</dbReference>
<evidence type="ECO:0000313" key="8">
    <source>
        <dbReference type="Proteomes" id="UP000319576"/>
    </source>
</evidence>
<dbReference type="RefSeq" id="WP_145237746.1">
    <property type="nucleotide sequence ID" value="NZ_CP036273.1"/>
</dbReference>
<dbReference type="Gene3D" id="1.10.580.10">
    <property type="entry name" value="Citrate Synthase, domain 1"/>
    <property type="match status" value="1"/>
</dbReference>
<name>A0A517XS60_9BACT</name>
<dbReference type="NCBIfam" id="NF010639">
    <property type="entry name" value="PRK14036.1"/>
    <property type="match status" value="1"/>
</dbReference>
<dbReference type="AlphaFoldDB" id="A0A517XS60"/>
<protein>
    <recommendedName>
        <fullName evidence="5">Citrate synthase</fullName>
    </recommendedName>
</protein>